<dbReference type="Proteomes" id="UP001497512">
    <property type="component" value="Chromosome 3"/>
</dbReference>
<evidence type="ECO:0000313" key="3">
    <source>
        <dbReference type="Proteomes" id="UP001497512"/>
    </source>
</evidence>
<reference evidence="2" key="1">
    <citation type="submission" date="2024-02" db="EMBL/GenBank/DDBJ databases">
        <authorList>
            <consortium name="ELIXIR-Norway"/>
            <consortium name="Elixir Norway"/>
        </authorList>
    </citation>
    <scope>NUCLEOTIDE SEQUENCE</scope>
</reference>
<evidence type="ECO:0000256" key="1">
    <source>
        <dbReference type="SAM" id="MobiDB-lite"/>
    </source>
</evidence>
<keyword evidence="3" id="KW-1185">Reference proteome</keyword>
<feature type="region of interest" description="Disordered" evidence="1">
    <location>
        <begin position="1"/>
        <end position="20"/>
    </location>
</feature>
<organism evidence="2 3">
    <name type="scientific">Sphagnum troendelagicum</name>
    <dbReference type="NCBI Taxonomy" id="128251"/>
    <lineage>
        <taxon>Eukaryota</taxon>
        <taxon>Viridiplantae</taxon>
        <taxon>Streptophyta</taxon>
        <taxon>Embryophyta</taxon>
        <taxon>Bryophyta</taxon>
        <taxon>Sphagnophytina</taxon>
        <taxon>Sphagnopsida</taxon>
        <taxon>Sphagnales</taxon>
        <taxon>Sphagnaceae</taxon>
        <taxon>Sphagnum</taxon>
    </lineage>
</organism>
<protein>
    <submittedName>
        <fullName evidence="2">Uncharacterized protein</fullName>
    </submittedName>
</protein>
<dbReference type="EMBL" id="OZ019895">
    <property type="protein sequence ID" value="CAK9218771.1"/>
    <property type="molecule type" value="Genomic_DNA"/>
</dbReference>
<evidence type="ECO:0000313" key="2">
    <source>
        <dbReference type="EMBL" id="CAK9218771.1"/>
    </source>
</evidence>
<proteinExistence type="predicted"/>
<accession>A0ABP0UCS2</accession>
<name>A0ABP0UCS2_9BRYO</name>
<feature type="compositionally biased region" description="Basic and acidic residues" evidence="1">
    <location>
        <begin position="9"/>
        <end position="20"/>
    </location>
</feature>
<sequence>MMSPFRSYSSERRPSDVDKSESFRLIEVRFSPLCNEDWDLDSLEYESYEEFAVIAGPRDYGSRQEYLRSYKFSRPDRSAPAEKMKDSLLRLKAAVWAIVACNYQLPLGARMFKEKIAIRTSQFLSDGAQFLRPSCMQMPKCLIATS</sequence>
<gene>
    <name evidence="2" type="ORF">CSSPTR1EN2_LOCUS14151</name>
</gene>